<protein>
    <submittedName>
        <fullName evidence="1">Uncharacterized protein</fullName>
    </submittedName>
</protein>
<dbReference type="Proteomes" id="UP000316621">
    <property type="component" value="Chromosome 8"/>
</dbReference>
<dbReference type="AlphaFoldDB" id="A0A4Y7KML3"/>
<proteinExistence type="predicted"/>
<dbReference type="Gramene" id="RZC73348">
    <property type="protein sequence ID" value="RZC73348"/>
    <property type="gene ID" value="C5167_048820"/>
</dbReference>
<evidence type="ECO:0000313" key="2">
    <source>
        <dbReference type="Proteomes" id="UP000316621"/>
    </source>
</evidence>
<accession>A0A4Y7KML3</accession>
<name>A0A4Y7KML3_PAPSO</name>
<gene>
    <name evidence="1" type="ORF">C5167_048820</name>
</gene>
<reference evidence="1 2" key="1">
    <citation type="journal article" date="2018" name="Science">
        <title>The opium poppy genome and morphinan production.</title>
        <authorList>
            <person name="Guo L."/>
            <person name="Winzer T."/>
            <person name="Yang X."/>
            <person name="Li Y."/>
            <person name="Ning Z."/>
            <person name="He Z."/>
            <person name="Teodor R."/>
            <person name="Lu Y."/>
            <person name="Bowser T.A."/>
            <person name="Graham I.A."/>
            <person name="Ye K."/>
        </authorList>
    </citation>
    <scope>NUCLEOTIDE SEQUENCE [LARGE SCALE GENOMIC DNA]</scope>
    <source>
        <strain evidence="2">cv. HN1</strain>
        <tissue evidence="1">Leaves</tissue>
    </source>
</reference>
<dbReference type="EMBL" id="CM010722">
    <property type="protein sequence ID" value="RZC73348.1"/>
    <property type="molecule type" value="Genomic_DNA"/>
</dbReference>
<keyword evidence="2" id="KW-1185">Reference proteome</keyword>
<organism evidence="1 2">
    <name type="scientific">Papaver somniferum</name>
    <name type="common">Opium poppy</name>
    <dbReference type="NCBI Taxonomy" id="3469"/>
    <lineage>
        <taxon>Eukaryota</taxon>
        <taxon>Viridiplantae</taxon>
        <taxon>Streptophyta</taxon>
        <taxon>Embryophyta</taxon>
        <taxon>Tracheophyta</taxon>
        <taxon>Spermatophyta</taxon>
        <taxon>Magnoliopsida</taxon>
        <taxon>Ranunculales</taxon>
        <taxon>Papaveraceae</taxon>
        <taxon>Papaveroideae</taxon>
        <taxon>Papaver</taxon>
    </lineage>
</organism>
<evidence type="ECO:0000313" key="1">
    <source>
        <dbReference type="EMBL" id="RZC73348.1"/>
    </source>
</evidence>
<sequence length="40" mass="4619">MEKDKLICDMERCRKISDPQQSLMMASCRKILDAGFVVDL</sequence>